<dbReference type="InParanoid" id="E9I699"/>
<organism evidence="1 2">
    <name type="scientific">Daphnia pulex</name>
    <name type="common">Water flea</name>
    <dbReference type="NCBI Taxonomy" id="6669"/>
    <lineage>
        <taxon>Eukaryota</taxon>
        <taxon>Metazoa</taxon>
        <taxon>Ecdysozoa</taxon>
        <taxon>Arthropoda</taxon>
        <taxon>Crustacea</taxon>
        <taxon>Branchiopoda</taxon>
        <taxon>Diplostraca</taxon>
        <taxon>Cladocera</taxon>
        <taxon>Anomopoda</taxon>
        <taxon>Daphniidae</taxon>
        <taxon>Daphnia</taxon>
    </lineage>
</organism>
<sequence length="93" mass="9337">MEPNLKDYVHAAPKVSWLFRGSTVSNFSLTVNTGSTLVLGCSAQADANGAALFYPAFVLSKNSAVATMTATIAKPSVAAAGTGAAATPFVAGN</sequence>
<reference evidence="1 2" key="1">
    <citation type="journal article" date="2011" name="Science">
        <title>The ecoresponsive genome of Daphnia pulex.</title>
        <authorList>
            <person name="Colbourne J.K."/>
            <person name="Pfrender M.E."/>
            <person name="Gilbert D."/>
            <person name="Thomas W.K."/>
            <person name="Tucker A."/>
            <person name="Oakley T.H."/>
            <person name="Tokishita S."/>
            <person name="Aerts A."/>
            <person name="Arnold G.J."/>
            <person name="Basu M.K."/>
            <person name="Bauer D.J."/>
            <person name="Caceres C.E."/>
            <person name="Carmel L."/>
            <person name="Casola C."/>
            <person name="Choi J.H."/>
            <person name="Detter J.C."/>
            <person name="Dong Q."/>
            <person name="Dusheyko S."/>
            <person name="Eads B.D."/>
            <person name="Frohlich T."/>
            <person name="Geiler-Samerotte K.A."/>
            <person name="Gerlach D."/>
            <person name="Hatcher P."/>
            <person name="Jogdeo S."/>
            <person name="Krijgsveld J."/>
            <person name="Kriventseva E.V."/>
            <person name="Kultz D."/>
            <person name="Laforsch C."/>
            <person name="Lindquist E."/>
            <person name="Lopez J."/>
            <person name="Manak J.R."/>
            <person name="Muller J."/>
            <person name="Pangilinan J."/>
            <person name="Patwardhan R.P."/>
            <person name="Pitluck S."/>
            <person name="Pritham E.J."/>
            <person name="Rechtsteiner A."/>
            <person name="Rho M."/>
            <person name="Rogozin I.B."/>
            <person name="Sakarya O."/>
            <person name="Salamov A."/>
            <person name="Schaack S."/>
            <person name="Shapiro H."/>
            <person name="Shiga Y."/>
            <person name="Skalitzky C."/>
            <person name="Smith Z."/>
            <person name="Souvorov A."/>
            <person name="Sung W."/>
            <person name="Tang Z."/>
            <person name="Tsuchiya D."/>
            <person name="Tu H."/>
            <person name="Vos H."/>
            <person name="Wang M."/>
            <person name="Wolf Y.I."/>
            <person name="Yamagata H."/>
            <person name="Yamada T."/>
            <person name="Ye Y."/>
            <person name="Shaw J.R."/>
            <person name="Andrews J."/>
            <person name="Crease T.J."/>
            <person name="Tang H."/>
            <person name="Lucas S.M."/>
            <person name="Robertson H.M."/>
            <person name="Bork P."/>
            <person name="Koonin E.V."/>
            <person name="Zdobnov E.M."/>
            <person name="Grigoriev I.V."/>
            <person name="Lynch M."/>
            <person name="Boore J.L."/>
        </authorList>
    </citation>
    <scope>NUCLEOTIDE SEQUENCE [LARGE SCALE GENOMIC DNA]</scope>
</reference>
<gene>
    <name evidence="1" type="ORF">DAPPUDRAFT_343168</name>
</gene>
<dbReference type="HOGENOM" id="CLU_2401898_0_0_1"/>
<dbReference type="KEGG" id="dpx:DAPPUDRAFT_343168"/>
<name>E9I699_DAPPU</name>
<evidence type="ECO:0000313" key="2">
    <source>
        <dbReference type="Proteomes" id="UP000000305"/>
    </source>
</evidence>
<evidence type="ECO:0000313" key="1">
    <source>
        <dbReference type="EMBL" id="EFX60481.1"/>
    </source>
</evidence>
<dbReference type="AlphaFoldDB" id="E9I699"/>
<proteinExistence type="predicted"/>
<keyword evidence="2" id="KW-1185">Reference proteome</keyword>
<protein>
    <submittedName>
        <fullName evidence="1">Uncharacterized protein</fullName>
    </submittedName>
</protein>
<accession>E9I699</accession>
<dbReference type="Proteomes" id="UP000000305">
    <property type="component" value="Unassembled WGS sequence"/>
</dbReference>
<dbReference type="EMBL" id="GL736295">
    <property type="protein sequence ID" value="EFX60481.1"/>
    <property type="molecule type" value="Genomic_DNA"/>
</dbReference>